<dbReference type="InterPro" id="IPR051790">
    <property type="entry name" value="Cytochrome_c-biogenesis_DsbD"/>
</dbReference>
<evidence type="ECO:0000256" key="1">
    <source>
        <dbReference type="SAM" id="Phobius"/>
    </source>
</evidence>
<keyword evidence="1" id="KW-0472">Membrane</keyword>
<feature type="transmembrane region" description="Helical" evidence="1">
    <location>
        <begin position="204"/>
        <end position="221"/>
    </location>
</feature>
<evidence type="ECO:0000313" key="3">
    <source>
        <dbReference type="Proteomes" id="UP000315589"/>
    </source>
</evidence>
<feature type="transmembrane region" description="Helical" evidence="1">
    <location>
        <begin position="14"/>
        <end position="33"/>
    </location>
</feature>
<feature type="transmembrane region" description="Helical" evidence="1">
    <location>
        <begin position="73"/>
        <end position="91"/>
    </location>
</feature>
<dbReference type="PANTHER" id="PTHR31272:SF9">
    <property type="entry name" value="BLL1027 PROTEIN"/>
    <property type="match status" value="1"/>
</dbReference>
<protein>
    <submittedName>
        <fullName evidence="2">Cytochrome c bioproteinis protein, transmembrane region</fullName>
    </submittedName>
</protein>
<proteinExistence type="predicted"/>
<dbReference type="EMBL" id="VMGI01000009">
    <property type="protein sequence ID" value="TSC93813.1"/>
    <property type="molecule type" value="Genomic_DNA"/>
</dbReference>
<gene>
    <name evidence="2" type="ORF">CEN91_109</name>
</gene>
<keyword evidence="1" id="KW-1133">Transmembrane helix</keyword>
<dbReference type="Proteomes" id="UP000315589">
    <property type="component" value="Unassembled WGS sequence"/>
</dbReference>
<feature type="transmembrane region" description="Helical" evidence="1">
    <location>
        <begin position="40"/>
        <end position="61"/>
    </location>
</feature>
<name>A0A554LLR4_9BACT</name>
<feature type="transmembrane region" description="Helical" evidence="1">
    <location>
        <begin position="157"/>
        <end position="183"/>
    </location>
</feature>
<reference evidence="2 3" key="1">
    <citation type="submission" date="2017-07" db="EMBL/GenBank/DDBJ databases">
        <title>Mechanisms for carbon and nitrogen cycling indicate functional differentiation within the Candidate Phyla Radiation.</title>
        <authorList>
            <person name="Danczak R.E."/>
            <person name="Johnston M.D."/>
            <person name="Kenah C."/>
            <person name="Slattery M."/>
            <person name="Wrighton K.C."/>
            <person name="Wilkins M.J."/>
        </authorList>
    </citation>
    <scope>NUCLEOTIDE SEQUENCE [LARGE SCALE GENOMIC DNA]</scope>
    <source>
        <strain evidence="2">Licking1014_85</strain>
    </source>
</reference>
<sequence length="224" mass="24531">MNFAAMFFAGLTDSYNPCSIGVLLISLTILVGLGKRKLIVIFGISYLAMIFLTYFIIGLGLLRAFHLFGVHGFFGYLAGIILIIAGLAHLAPARFRNLPIINLLSRCYIPTGINQHLEKGVFISGIILGFLIGLCTVPCAGGIYLGAIALLATNANFWSGLIGILFFNIGFILPLIIIFLIATRPKVLEKIKLYNKQLSQVSKYYLPAIMIVLGIILIYFAKLK</sequence>
<organism evidence="2 3">
    <name type="scientific">Candidatus Berkelbacteria bacterium Licking1014_85</name>
    <dbReference type="NCBI Taxonomy" id="2017148"/>
    <lineage>
        <taxon>Bacteria</taxon>
        <taxon>Candidatus Berkelbacteria</taxon>
    </lineage>
</organism>
<dbReference type="PANTHER" id="PTHR31272">
    <property type="entry name" value="CYTOCHROME C-TYPE BIOGENESIS PROTEIN HI_1454-RELATED"/>
    <property type="match status" value="1"/>
</dbReference>
<keyword evidence="1 2" id="KW-0812">Transmembrane</keyword>
<comment type="caution">
    <text evidence="2">The sequence shown here is derived from an EMBL/GenBank/DDBJ whole genome shotgun (WGS) entry which is preliminary data.</text>
</comment>
<accession>A0A554LLR4</accession>
<dbReference type="AlphaFoldDB" id="A0A554LLR4"/>
<feature type="transmembrane region" description="Helical" evidence="1">
    <location>
        <begin position="121"/>
        <end position="151"/>
    </location>
</feature>
<evidence type="ECO:0000313" key="2">
    <source>
        <dbReference type="EMBL" id="TSC93813.1"/>
    </source>
</evidence>